<keyword evidence="6" id="KW-1185">Reference proteome</keyword>
<dbReference type="InterPro" id="IPR004113">
    <property type="entry name" value="FAD-bd_oxidored_4_C"/>
</dbReference>
<keyword evidence="2" id="KW-0285">Flavoprotein</keyword>
<dbReference type="PANTHER" id="PTHR43716">
    <property type="entry name" value="D-2-HYDROXYGLUTARATE DEHYDROGENASE, MITOCHONDRIAL"/>
    <property type="match status" value="1"/>
</dbReference>
<keyword evidence="5" id="KW-0614">Plasmid</keyword>
<dbReference type="InterPro" id="IPR016171">
    <property type="entry name" value="Vanillyl_alc_oxidase_C-sub2"/>
</dbReference>
<dbReference type="RefSeq" id="WP_023851602.1">
    <property type="nucleotide sequence ID" value="NZ_CP047167.1"/>
</dbReference>
<dbReference type="PANTHER" id="PTHR43716:SF2">
    <property type="entry name" value="BLL6224 PROTEIN"/>
    <property type="match status" value="1"/>
</dbReference>
<dbReference type="InterPro" id="IPR016169">
    <property type="entry name" value="FAD-bd_PCMH_sub2"/>
</dbReference>
<dbReference type="Gene3D" id="3.30.43.10">
    <property type="entry name" value="Uridine Diphospho-n-acetylenolpyruvylglucosamine Reductase, domain 2"/>
    <property type="match status" value="1"/>
</dbReference>
<dbReference type="InterPro" id="IPR016167">
    <property type="entry name" value="FAD-bd_PCMH_sub1"/>
</dbReference>
<dbReference type="Gene3D" id="3.30.465.10">
    <property type="match status" value="1"/>
</dbReference>
<name>A0ABX7FFF5_9RHOB</name>
<evidence type="ECO:0000259" key="4">
    <source>
        <dbReference type="PROSITE" id="PS51387"/>
    </source>
</evidence>
<dbReference type="Pfam" id="PF02913">
    <property type="entry name" value="FAD-oxidase_C"/>
    <property type="match status" value="1"/>
</dbReference>
<keyword evidence="3" id="KW-0274">FAD</keyword>
<dbReference type="PROSITE" id="PS51387">
    <property type="entry name" value="FAD_PCMH"/>
    <property type="match status" value="1"/>
</dbReference>
<dbReference type="Proteomes" id="UP000596387">
    <property type="component" value="Plasmid p-SCP1"/>
</dbReference>
<comment type="similarity">
    <text evidence="1">Belongs to the FAD-binding oxidoreductase/transferase type 4 family.</text>
</comment>
<reference evidence="5 6" key="1">
    <citation type="submission" date="2019-12" db="EMBL/GenBank/DDBJ databases">
        <title>Complete Genome Sequence of a Quorum-Sensing Bacterium,Rhodobacteraceae bacterium C31, Isolated from a marine microalgae symbiotic bacteria.</title>
        <authorList>
            <person name="Zhang Y."/>
        </authorList>
    </citation>
    <scope>NUCLEOTIDE SEQUENCE [LARGE SCALE GENOMIC DNA]</scope>
    <source>
        <strain evidence="5 6">C31</strain>
        <plasmid evidence="5 6">p-SCP1</plasmid>
    </source>
</reference>
<dbReference type="SUPFAM" id="SSF55103">
    <property type="entry name" value="FAD-linked oxidases, C-terminal domain"/>
    <property type="match status" value="1"/>
</dbReference>
<sequence length="465" mass="48940">METLRDMLGAKGVLTTPGDMAAFLDDPLGATVTPPRAVLRPGSTAEVQAALRWCQSEGLSVVPQGGLTGLTQAAVPVDLDKTVILSLGRMNRLRELDADSATATVDAGMVLADLRARAEEAGFYFPLSHGAVGSSQIGGNLSTNAGGNNALCYGVARDQVLGLEVVLPDGTLWDGLRALRKNTAGYDLRQLFIGAEGSLGIITGAVVKLRPLPVSRATAFVGVKTPGAALKLLHALSARMGGTVAAFELISRGALDAALAHTGMRDPLEAPGAWSVLIEAETASEAMDLGGLLEDGLAGAFEAELIQDALLAQNEAQRMAFWKLREAIAEALIRDESCLKSDTAVPVGRVPEYLEAAGRAVDRFLPGVRPVPFGHLGDGNVHFNLMRPETMPHGAFRGHWVALTEILAEEAIRLGGTLSAEHGIGRLKCEEFAAVVDPVSLRIMRSLKQALDPDGRMNPGVLFAR</sequence>
<dbReference type="InterPro" id="IPR036318">
    <property type="entry name" value="FAD-bd_PCMH-like_sf"/>
</dbReference>
<geneLocation type="plasmid" evidence="5 6">
    <name>p-SCP1</name>
</geneLocation>
<protein>
    <submittedName>
        <fullName evidence="5">FAD-binding protein</fullName>
    </submittedName>
</protein>
<evidence type="ECO:0000313" key="5">
    <source>
        <dbReference type="EMBL" id="QRF68662.1"/>
    </source>
</evidence>
<evidence type="ECO:0000256" key="2">
    <source>
        <dbReference type="ARBA" id="ARBA00022630"/>
    </source>
</evidence>
<dbReference type="InterPro" id="IPR006094">
    <property type="entry name" value="Oxid_FAD_bind_N"/>
</dbReference>
<gene>
    <name evidence="5" type="ORF">GQA70_19985</name>
</gene>
<dbReference type="Gene3D" id="1.10.45.10">
    <property type="entry name" value="Vanillyl-alcohol Oxidase, Chain A, domain 4"/>
    <property type="match status" value="1"/>
</dbReference>
<dbReference type="SUPFAM" id="SSF56176">
    <property type="entry name" value="FAD-binding/transporter-associated domain-like"/>
    <property type="match status" value="1"/>
</dbReference>
<evidence type="ECO:0000313" key="6">
    <source>
        <dbReference type="Proteomes" id="UP000596387"/>
    </source>
</evidence>
<evidence type="ECO:0000256" key="3">
    <source>
        <dbReference type="ARBA" id="ARBA00022827"/>
    </source>
</evidence>
<feature type="domain" description="FAD-binding PCMH-type" evidence="4">
    <location>
        <begin position="31"/>
        <end position="212"/>
    </location>
</feature>
<dbReference type="EMBL" id="CP047167">
    <property type="protein sequence ID" value="QRF68662.1"/>
    <property type="molecule type" value="Genomic_DNA"/>
</dbReference>
<dbReference type="InterPro" id="IPR016164">
    <property type="entry name" value="FAD-linked_Oxase-like_C"/>
</dbReference>
<dbReference type="Gene3D" id="3.30.70.2740">
    <property type="match status" value="1"/>
</dbReference>
<dbReference type="Gene3D" id="3.30.70.2190">
    <property type="match status" value="1"/>
</dbReference>
<evidence type="ECO:0000256" key="1">
    <source>
        <dbReference type="ARBA" id="ARBA00008000"/>
    </source>
</evidence>
<organism evidence="5 6">
    <name type="scientific">Ponticoccus alexandrii</name>
    <dbReference type="NCBI Taxonomy" id="1943633"/>
    <lineage>
        <taxon>Bacteria</taxon>
        <taxon>Pseudomonadati</taxon>
        <taxon>Pseudomonadota</taxon>
        <taxon>Alphaproteobacteria</taxon>
        <taxon>Rhodobacterales</taxon>
        <taxon>Roseobacteraceae</taxon>
        <taxon>Ponticoccus</taxon>
    </lineage>
</organism>
<dbReference type="InterPro" id="IPR016166">
    <property type="entry name" value="FAD-bd_PCMH"/>
</dbReference>
<proteinExistence type="inferred from homology"/>
<accession>A0ABX7FFF5</accession>
<dbReference type="Pfam" id="PF01565">
    <property type="entry name" value="FAD_binding_4"/>
    <property type="match status" value="1"/>
</dbReference>
<dbReference type="InterPro" id="IPR051264">
    <property type="entry name" value="FAD-oxidored/transferase_4"/>
</dbReference>